<evidence type="ECO:0000313" key="2">
    <source>
        <dbReference type="Proteomes" id="UP000887013"/>
    </source>
</evidence>
<dbReference type="AlphaFoldDB" id="A0A8X6IRU7"/>
<gene>
    <name evidence="1" type="ORF">NPIL_423581</name>
</gene>
<name>A0A8X6IRU7_NEPPI</name>
<protein>
    <submittedName>
        <fullName evidence="1">Uncharacterized protein</fullName>
    </submittedName>
</protein>
<proteinExistence type="predicted"/>
<organism evidence="1 2">
    <name type="scientific">Nephila pilipes</name>
    <name type="common">Giant wood spider</name>
    <name type="synonym">Nephila maculata</name>
    <dbReference type="NCBI Taxonomy" id="299642"/>
    <lineage>
        <taxon>Eukaryota</taxon>
        <taxon>Metazoa</taxon>
        <taxon>Ecdysozoa</taxon>
        <taxon>Arthropoda</taxon>
        <taxon>Chelicerata</taxon>
        <taxon>Arachnida</taxon>
        <taxon>Araneae</taxon>
        <taxon>Araneomorphae</taxon>
        <taxon>Entelegynae</taxon>
        <taxon>Araneoidea</taxon>
        <taxon>Nephilidae</taxon>
        <taxon>Nephila</taxon>
    </lineage>
</organism>
<accession>A0A8X6IRU7</accession>
<sequence>MFSGLPVDGHRNHEYTGNPTDCRKGHIPVFEHQSYDRSLCPRVLVNLVRLSPCSRSIRRNSSMFSSNWINGGIYHSTEFENRGYVAVKFIVKSYLNYTR</sequence>
<evidence type="ECO:0000313" key="1">
    <source>
        <dbReference type="EMBL" id="GFS56539.1"/>
    </source>
</evidence>
<comment type="caution">
    <text evidence="1">The sequence shown here is derived from an EMBL/GenBank/DDBJ whole genome shotgun (WGS) entry which is preliminary data.</text>
</comment>
<dbReference type="Proteomes" id="UP000887013">
    <property type="component" value="Unassembled WGS sequence"/>
</dbReference>
<dbReference type="EMBL" id="BMAW01092723">
    <property type="protein sequence ID" value="GFS56539.1"/>
    <property type="molecule type" value="Genomic_DNA"/>
</dbReference>
<keyword evidence="2" id="KW-1185">Reference proteome</keyword>
<reference evidence="1" key="1">
    <citation type="submission" date="2020-08" db="EMBL/GenBank/DDBJ databases">
        <title>Multicomponent nature underlies the extraordinary mechanical properties of spider dragline silk.</title>
        <authorList>
            <person name="Kono N."/>
            <person name="Nakamura H."/>
            <person name="Mori M."/>
            <person name="Yoshida Y."/>
            <person name="Ohtoshi R."/>
            <person name="Malay A.D."/>
            <person name="Moran D.A.P."/>
            <person name="Tomita M."/>
            <person name="Numata K."/>
            <person name="Arakawa K."/>
        </authorList>
    </citation>
    <scope>NUCLEOTIDE SEQUENCE</scope>
</reference>